<dbReference type="Proteomes" id="UP001610335">
    <property type="component" value="Unassembled WGS sequence"/>
</dbReference>
<evidence type="ECO:0000256" key="9">
    <source>
        <dbReference type="ARBA" id="ARBA00022840"/>
    </source>
</evidence>
<sequence length="287" mass="32593">MSQRPLPPQPTSTQLAPLPSQNSESLTTVIQACHNLICAFLARNYPHDSSQAAAQRQTRRSLDVIAEALNHYTLDQLAMSYNGGKDCLVLLVIFLAGLYPLLPLDEKRFPSIPAIYSRPAAPFTAMEEFVETSSNDYHLDIARYTMAGEMTMKASFEDYLDRHKSVKAIFVGTRSTDPFCDHLGHFNRTDGGWPDFMRINPVIDWRYAEIWAFIRELHLEYCPLYDMGYTSIGSMHDTRPNPRLLAYGSELTPIQSHRYQPAFELVHGQEDERLGRTLVRGHTPPSD</sequence>
<feature type="region of interest" description="Disordered" evidence="13">
    <location>
        <begin position="1"/>
        <end position="20"/>
    </location>
</feature>
<evidence type="ECO:0000256" key="5">
    <source>
        <dbReference type="ARBA" id="ARBA00022679"/>
    </source>
</evidence>
<organism evidence="15 16">
    <name type="scientific">Aspergillus cavernicola</name>
    <dbReference type="NCBI Taxonomy" id="176166"/>
    <lineage>
        <taxon>Eukaryota</taxon>
        <taxon>Fungi</taxon>
        <taxon>Dikarya</taxon>
        <taxon>Ascomycota</taxon>
        <taxon>Pezizomycotina</taxon>
        <taxon>Eurotiomycetes</taxon>
        <taxon>Eurotiomycetidae</taxon>
        <taxon>Eurotiales</taxon>
        <taxon>Aspergillaceae</taxon>
        <taxon>Aspergillus</taxon>
        <taxon>Aspergillus subgen. Nidulantes</taxon>
    </lineage>
</organism>
<dbReference type="EMBL" id="JBFXLS010000024">
    <property type="protein sequence ID" value="KAL2827558.1"/>
    <property type="molecule type" value="Genomic_DNA"/>
</dbReference>
<dbReference type="PANTHER" id="PTHR23293">
    <property type="entry name" value="FAD SYNTHETASE-RELATED FMN ADENYLYLTRANSFERASE"/>
    <property type="match status" value="1"/>
</dbReference>
<accession>A0ABR4IIG8</accession>
<dbReference type="EC" id="2.7.7.2" evidence="2"/>
<comment type="catalytic activity">
    <reaction evidence="12">
        <text>FMN + ATP + H(+) = FAD + diphosphate</text>
        <dbReference type="Rhea" id="RHEA:17237"/>
        <dbReference type="ChEBI" id="CHEBI:15378"/>
        <dbReference type="ChEBI" id="CHEBI:30616"/>
        <dbReference type="ChEBI" id="CHEBI:33019"/>
        <dbReference type="ChEBI" id="CHEBI:57692"/>
        <dbReference type="ChEBI" id="CHEBI:58210"/>
        <dbReference type="EC" id="2.7.7.2"/>
    </reaction>
</comment>
<dbReference type="SUPFAM" id="SSF52402">
    <property type="entry name" value="Adenine nucleotide alpha hydrolases-like"/>
    <property type="match status" value="1"/>
</dbReference>
<evidence type="ECO:0000313" key="15">
    <source>
        <dbReference type="EMBL" id="KAL2827558.1"/>
    </source>
</evidence>
<dbReference type="InterPro" id="IPR002500">
    <property type="entry name" value="PAPS_reduct_dom"/>
</dbReference>
<keyword evidence="6" id="KW-0548">Nucleotidyltransferase</keyword>
<evidence type="ECO:0000256" key="10">
    <source>
        <dbReference type="ARBA" id="ARBA00031145"/>
    </source>
</evidence>
<evidence type="ECO:0000256" key="2">
    <source>
        <dbReference type="ARBA" id="ARBA00012393"/>
    </source>
</evidence>
<feature type="compositionally biased region" description="Pro residues" evidence="13">
    <location>
        <begin position="1"/>
        <end position="10"/>
    </location>
</feature>
<evidence type="ECO:0000256" key="11">
    <source>
        <dbReference type="ARBA" id="ARBA00031871"/>
    </source>
</evidence>
<keyword evidence="5" id="KW-0808">Transferase</keyword>
<comment type="pathway">
    <text evidence="1">Cofactor biosynthesis; FAD biosynthesis; FAD from FMN: step 1/1.</text>
</comment>
<evidence type="ECO:0000259" key="14">
    <source>
        <dbReference type="Pfam" id="PF01507"/>
    </source>
</evidence>
<feature type="compositionally biased region" description="Polar residues" evidence="13">
    <location>
        <begin position="11"/>
        <end position="20"/>
    </location>
</feature>
<keyword evidence="3" id="KW-0285">Flavoprotein</keyword>
<dbReference type="InterPro" id="IPR014729">
    <property type="entry name" value="Rossmann-like_a/b/a_fold"/>
</dbReference>
<feature type="domain" description="Phosphoadenosine phosphosulphate reductase" evidence="14">
    <location>
        <begin position="76"/>
        <end position="240"/>
    </location>
</feature>
<evidence type="ECO:0000256" key="8">
    <source>
        <dbReference type="ARBA" id="ARBA00022827"/>
    </source>
</evidence>
<keyword evidence="7" id="KW-0547">Nucleotide-binding</keyword>
<dbReference type="Pfam" id="PF01507">
    <property type="entry name" value="PAPS_reduct"/>
    <property type="match status" value="1"/>
</dbReference>
<keyword evidence="16" id="KW-1185">Reference proteome</keyword>
<keyword evidence="4" id="KW-0288">FMN</keyword>
<gene>
    <name evidence="15" type="ORF">BDW59DRAFT_55832</name>
</gene>
<reference evidence="15 16" key="1">
    <citation type="submission" date="2024-07" db="EMBL/GenBank/DDBJ databases">
        <title>Section-level genome sequencing and comparative genomics of Aspergillus sections Usti and Cavernicolus.</title>
        <authorList>
            <consortium name="Lawrence Berkeley National Laboratory"/>
            <person name="Nybo J.L."/>
            <person name="Vesth T.C."/>
            <person name="Theobald S."/>
            <person name="Frisvad J.C."/>
            <person name="Larsen T.O."/>
            <person name="Kjaerboelling I."/>
            <person name="Rothschild-Mancinelli K."/>
            <person name="Lyhne E.K."/>
            <person name="Kogle M.E."/>
            <person name="Barry K."/>
            <person name="Clum A."/>
            <person name="Na H."/>
            <person name="Ledsgaard L."/>
            <person name="Lin J."/>
            <person name="Lipzen A."/>
            <person name="Kuo A."/>
            <person name="Riley R."/>
            <person name="Mondo S."/>
            <person name="LaButti K."/>
            <person name="Haridas S."/>
            <person name="Pangalinan J."/>
            <person name="Salamov A.A."/>
            <person name="Simmons B.A."/>
            <person name="Magnuson J.K."/>
            <person name="Chen J."/>
            <person name="Drula E."/>
            <person name="Henrissat B."/>
            <person name="Wiebenga A."/>
            <person name="Lubbers R.J."/>
            <person name="Gomes A.C."/>
            <person name="Makela M.R."/>
            <person name="Stajich J."/>
            <person name="Grigoriev I.V."/>
            <person name="Mortensen U.H."/>
            <person name="De vries R.P."/>
            <person name="Baker S.E."/>
            <person name="Andersen M.R."/>
        </authorList>
    </citation>
    <scope>NUCLEOTIDE SEQUENCE [LARGE SCALE GENOMIC DNA]</scope>
    <source>
        <strain evidence="15 16">CBS 600.67</strain>
    </source>
</reference>
<evidence type="ECO:0000256" key="12">
    <source>
        <dbReference type="ARBA" id="ARBA00049494"/>
    </source>
</evidence>
<comment type="caution">
    <text evidence="15">The sequence shown here is derived from an EMBL/GenBank/DDBJ whole genome shotgun (WGS) entry which is preliminary data.</text>
</comment>
<evidence type="ECO:0000256" key="6">
    <source>
        <dbReference type="ARBA" id="ARBA00022695"/>
    </source>
</evidence>
<evidence type="ECO:0000256" key="13">
    <source>
        <dbReference type="SAM" id="MobiDB-lite"/>
    </source>
</evidence>
<protein>
    <recommendedName>
        <fullName evidence="2">FAD synthase</fullName>
        <ecNumber evidence="2">2.7.7.2</ecNumber>
    </recommendedName>
    <alternativeName>
        <fullName evidence="10">FAD pyrophosphorylase</fullName>
    </alternativeName>
    <alternativeName>
        <fullName evidence="11">FMN adenylyltransferase</fullName>
    </alternativeName>
</protein>
<evidence type="ECO:0000313" key="16">
    <source>
        <dbReference type="Proteomes" id="UP001610335"/>
    </source>
</evidence>
<name>A0ABR4IIG8_9EURO</name>
<dbReference type="PANTHER" id="PTHR23293:SF9">
    <property type="entry name" value="FAD SYNTHASE"/>
    <property type="match status" value="1"/>
</dbReference>
<dbReference type="Gene3D" id="3.40.50.620">
    <property type="entry name" value="HUPs"/>
    <property type="match status" value="1"/>
</dbReference>
<evidence type="ECO:0000256" key="3">
    <source>
        <dbReference type="ARBA" id="ARBA00022630"/>
    </source>
</evidence>
<keyword evidence="9" id="KW-0067">ATP-binding</keyword>
<evidence type="ECO:0000256" key="4">
    <source>
        <dbReference type="ARBA" id="ARBA00022643"/>
    </source>
</evidence>
<proteinExistence type="predicted"/>
<keyword evidence="8" id="KW-0274">FAD</keyword>
<evidence type="ECO:0000256" key="7">
    <source>
        <dbReference type="ARBA" id="ARBA00022741"/>
    </source>
</evidence>
<evidence type="ECO:0000256" key="1">
    <source>
        <dbReference type="ARBA" id="ARBA00004726"/>
    </source>
</evidence>
<dbReference type="CDD" id="cd23948">
    <property type="entry name" value="FAD_synthase"/>
    <property type="match status" value="1"/>
</dbReference>